<dbReference type="Proteomes" id="UP000763557">
    <property type="component" value="Unassembled WGS sequence"/>
</dbReference>
<evidence type="ECO:0000313" key="1">
    <source>
        <dbReference type="EMBL" id="NRN65328.1"/>
    </source>
</evidence>
<sequence length="367" mass="39409">MRWFAVFAVVALLLAAVVFGMSRQQGVSEVPVLQSEYERLWVNGDGTVTAELYAKPFQARRGDGWVPIDTTLTIRADGLIAPQAAAADVMFSPGGAGPLVRLADMSLTWPAPLPRPVIAGDTATYAEVMAGVDLVLTARPAGFSLTVVVKTPDADVREIRLDTSRMKAGPNGSVTAGEVSGGPVRTVDAAGRASTAVRTVRPGGLTIRPAKPQQWTRYPVQIGQEFSADKLSWMVVGQSVHGDGYVSQWRPPGTATAGLAGEYDYRAYFEVTSQPVHGKQVRAATLRIPTCEDVEAWHVGGFGPATTWTTTEYRELIGVTDCGELDVTALMSRAATERWLRISVAFAARKDQQAAEFSAPLVEVQYK</sequence>
<keyword evidence="2" id="KW-1185">Reference proteome</keyword>
<gene>
    <name evidence="1" type="ORF">GC106_25390</name>
</gene>
<proteinExistence type="predicted"/>
<comment type="caution">
    <text evidence="1">The sequence shown here is derived from an EMBL/GenBank/DDBJ whole genome shotgun (WGS) entry which is preliminary data.</text>
</comment>
<dbReference type="RefSeq" id="WP_173129133.1">
    <property type="nucleotide sequence ID" value="NZ_CBCSGW010000005.1"/>
</dbReference>
<accession>A0ABX2F281</accession>
<name>A0ABX2F281_9PSEU</name>
<reference evidence="1 2" key="1">
    <citation type="submission" date="2020-01" db="EMBL/GenBank/DDBJ databases">
        <title>Kibdelosporangium persica a novel Actinomycetes from a hot desert in Iran.</title>
        <authorList>
            <person name="Safaei N."/>
            <person name="Zaburannyi N."/>
            <person name="Mueller R."/>
            <person name="Wink J."/>
        </authorList>
    </citation>
    <scope>NUCLEOTIDE SEQUENCE [LARGE SCALE GENOMIC DNA]</scope>
    <source>
        <strain evidence="1 2">4NS15</strain>
    </source>
</reference>
<protein>
    <submittedName>
        <fullName evidence="1">Uncharacterized protein</fullName>
    </submittedName>
</protein>
<evidence type="ECO:0000313" key="2">
    <source>
        <dbReference type="Proteomes" id="UP000763557"/>
    </source>
</evidence>
<organism evidence="1 2">
    <name type="scientific">Kibdelosporangium persicum</name>
    <dbReference type="NCBI Taxonomy" id="2698649"/>
    <lineage>
        <taxon>Bacteria</taxon>
        <taxon>Bacillati</taxon>
        <taxon>Actinomycetota</taxon>
        <taxon>Actinomycetes</taxon>
        <taxon>Pseudonocardiales</taxon>
        <taxon>Pseudonocardiaceae</taxon>
        <taxon>Kibdelosporangium</taxon>
    </lineage>
</organism>
<dbReference type="EMBL" id="JAAATY010000006">
    <property type="protein sequence ID" value="NRN65328.1"/>
    <property type="molecule type" value="Genomic_DNA"/>
</dbReference>